<dbReference type="PANTHER" id="PTHR11802">
    <property type="entry name" value="SERINE PROTEASE FAMILY S10 SERINE CARBOXYPEPTIDASE"/>
    <property type="match status" value="1"/>
</dbReference>
<comment type="caution">
    <text evidence="9">The sequence shown here is derived from an EMBL/GenBank/DDBJ whole genome shotgun (WGS) entry which is preliminary data.</text>
</comment>
<evidence type="ECO:0000256" key="5">
    <source>
        <dbReference type="ARBA" id="ARBA00023180"/>
    </source>
</evidence>
<keyword evidence="8" id="KW-0732">Signal</keyword>
<feature type="compositionally biased region" description="Low complexity" evidence="6">
    <location>
        <begin position="632"/>
        <end position="646"/>
    </location>
</feature>
<feature type="transmembrane region" description="Helical" evidence="7">
    <location>
        <begin position="675"/>
        <end position="695"/>
    </location>
</feature>
<organism evidence="9 10">
    <name type="scientific">Tothia fuscella</name>
    <dbReference type="NCBI Taxonomy" id="1048955"/>
    <lineage>
        <taxon>Eukaryota</taxon>
        <taxon>Fungi</taxon>
        <taxon>Dikarya</taxon>
        <taxon>Ascomycota</taxon>
        <taxon>Pezizomycotina</taxon>
        <taxon>Dothideomycetes</taxon>
        <taxon>Pleosporomycetidae</taxon>
        <taxon>Venturiales</taxon>
        <taxon>Cylindrosympodiaceae</taxon>
        <taxon>Tothia</taxon>
    </lineage>
</organism>
<proteinExistence type="inferred from homology"/>
<dbReference type="OrthoDB" id="443318at2759"/>
<feature type="signal peptide" evidence="8">
    <location>
        <begin position="1"/>
        <end position="23"/>
    </location>
</feature>
<evidence type="ECO:0000256" key="1">
    <source>
        <dbReference type="ARBA" id="ARBA00009431"/>
    </source>
</evidence>
<dbReference type="Pfam" id="PF00450">
    <property type="entry name" value="Peptidase_S10"/>
    <property type="match status" value="1"/>
</dbReference>
<evidence type="ECO:0000256" key="3">
    <source>
        <dbReference type="ARBA" id="ARBA00022670"/>
    </source>
</evidence>
<dbReference type="GO" id="GO:0004185">
    <property type="term" value="F:serine-type carboxypeptidase activity"/>
    <property type="evidence" value="ECO:0007669"/>
    <property type="project" value="InterPro"/>
</dbReference>
<name>A0A9P4P0F3_9PEZI</name>
<keyword evidence="4" id="KW-0378">Hydrolase</keyword>
<evidence type="ECO:0000256" key="8">
    <source>
        <dbReference type="SAM" id="SignalP"/>
    </source>
</evidence>
<dbReference type="InterPro" id="IPR029058">
    <property type="entry name" value="AB_hydrolase_fold"/>
</dbReference>
<evidence type="ECO:0000256" key="6">
    <source>
        <dbReference type="SAM" id="MobiDB-lite"/>
    </source>
</evidence>
<evidence type="ECO:0000313" key="10">
    <source>
        <dbReference type="Proteomes" id="UP000800235"/>
    </source>
</evidence>
<dbReference type="PROSITE" id="PS00560">
    <property type="entry name" value="CARBOXYPEPT_SER_HIS"/>
    <property type="match status" value="1"/>
</dbReference>
<gene>
    <name evidence="9" type="ORF">EJ08DRAFT_627493</name>
</gene>
<feature type="region of interest" description="Disordered" evidence="6">
    <location>
        <begin position="627"/>
        <end position="650"/>
    </location>
</feature>
<keyword evidence="7" id="KW-0812">Transmembrane</keyword>
<sequence>MYSCVPILSLAATLVFTIPITYAQYPPPMRYDTILPSPIDPRISISYKAVDVGTCSTVYSRQKQYSGYITLPALTLAPIQQNYSVNTFFWFVEARANPETAPLTIWLNGGPGSSSLVGLFNENGPCEVVQTSDGSYGTKARMWGWDRSSNMLYIDQPAQVGLSYDTLTNFSHDLLQDKFYSPASRSDLSTPSYAFLNGTFPSQKSYATSNTTQIAAHAVWHFLQGFLSTFPLYNPGVRPNSTAVASAGINLFTESYGGLYGPVFADLFEEQNDLRKNSSLLASNSLDIRIVSLGIINGAVDAKIQVPYYAKFAANNTYNIQAIDSKTMKKSIATMKAPGGCLEMLDACRTLMATQDPEAEGDVAAVNGPCAAASNACQSLAGVYAPSGRSVYDIRQKDPSPFPSLAYIEYLNSAQVQHAIGTPVNYTESSDTVNGVFLSTGDFLRDSQLPALSRLLQKGIRVAFLYGDADFICNWHGGEAVSLALAQLLPPYITSFPSAGYADIIVNSSYIGGAVRQFGNLSFARVYDSGHLIPAYQPETAFTIFTRIIQGTALSTGEKIEPTVYNTTGPQFSTKTNKAGSSKDPVCWVRSILTTCTDDQRTAMLGGKGVVIHGVWYASEDDYKPPTSSVLAGKPGTPAPNATTATSMKGSDGAEATGVYVATGTPKSTSGVVRLGYSVLLMFWAGLATAVSVILM</sequence>
<accession>A0A9P4P0F3</accession>
<dbReference type="PANTHER" id="PTHR11802:SF404">
    <property type="entry name" value="CARBOXYPEPTIDASE"/>
    <property type="match status" value="1"/>
</dbReference>
<dbReference type="GO" id="GO:0000324">
    <property type="term" value="C:fungal-type vacuole"/>
    <property type="evidence" value="ECO:0007669"/>
    <property type="project" value="TreeGrafter"/>
</dbReference>
<protein>
    <submittedName>
        <fullName evidence="9">Alpha/beta-hydrolase</fullName>
    </submittedName>
</protein>
<dbReference type="Gene3D" id="3.40.50.1820">
    <property type="entry name" value="alpha/beta hydrolase"/>
    <property type="match status" value="1"/>
</dbReference>
<dbReference type="GO" id="GO:0006508">
    <property type="term" value="P:proteolysis"/>
    <property type="evidence" value="ECO:0007669"/>
    <property type="project" value="UniProtKB-KW"/>
</dbReference>
<dbReference type="InterPro" id="IPR001563">
    <property type="entry name" value="Peptidase_S10"/>
</dbReference>
<evidence type="ECO:0000313" key="9">
    <source>
        <dbReference type="EMBL" id="KAF2434568.1"/>
    </source>
</evidence>
<dbReference type="InterPro" id="IPR033124">
    <property type="entry name" value="Ser_caboxypep_his_AS"/>
</dbReference>
<keyword evidence="7" id="KW-0472">Membrane</keyword>
<evidence type="ECO:0000256" key="2">
    <source>
        <dbReference type="ARBA" id="ARBA00022645"/>
    </source>
</evidence>
<keyword evidence="2" id="KW-0121">Carboxypeptidase</keyword>
<comment type="similarity">
    <text evidence="1">Belongs to the peptidase S10 family.</text>
</comment>
<dbReference type="SUPFAM" id="SSF53474">
    <property type="entry name" value="alpha/beta-Hydrolases"/>
    <property type="match status" value="1"/>
</dbReference>
<dbReference type="PRINTS" id="PR00724">
    <property type="entry name" value="CRBOXYPTASEC"/>
</dbReference>
<keyword evidence="3" id="KW-0645">Protease</keyword>
<dbReference type="EMBL" id="MU007016">
    <property type="protein sequence ID" value="KAF2434568.1"/>
    <property type="molecule type" value="Genomic_DNA"/>
</dbReference>
<keyword evidence="10" id="KW-1185">Reference proteome</keyword>
<dbReference type="AlphaFoldDB" id="A0A9P4P0F3"/>
<keyword evidence="7" id="KW-1133">Transmembrane helix</keyword>
<keyword evidence="5" id="KW-0325">Glycoprotein</keyword>
<feature type="chain" id="PRO_5040377151" evidence="8">
    <location>
        <begin position="24"/>
        <end position="696"/>
    </location>
</feature>
<reference evidence="9" key="1">
    <citation type="journal article" date="2020" name="Stud. Mycol.">
        <title>101 Dothideomycetes genomes: a test case for predicting lifestyles and emergence of pathogens.</title>
        <authorList>
            <person name="Haridas S."/>
            <person name="Albert R."/>
            <person name="Binder M."/>
            <person name="Bloem J."/>
            <person name="Labutti K."/>
            <person name="Salamov A."/>
            <person name="Andreopoulos B."/>
            <person name="Baker S."/>
            <person name="Barry K."/>
            <person name="Bills G."/>
            <person name="Bluhm B."/>
            <person name="Cannon C."/>
            <person name="Castanera R."/>
            <person name="Culley D."/>
            <person name="Daum C."/>
            <person name="Ezra D."/>
            <person name="Gonzalez J."/>
            <person name="Henrissat B."/>
            <person name="Kuo A."/>
            <person name="Liang C."/>
            <person name="Lipzen A."/>
            <person name="Lutzoni F."/>
            <person name="Magnuson J."/>
            <person name="Mondo S."/>
            <person name="Nolan M."/>
            <person name="Ohm R."/>
            <person name="Pangilinan J."/>
            <person name="Park H.-J."/>
            <person name="Ramirez L."/>
            <person name="Alfaro M."/>
            <person name="Sun H."/>
            <person name="Tritt A."/>
            <person name="Yoshinaga Y."/>
            <person name="Zwiers L.-H."/>
            <person name="Turgeon B."/>
            <person name="Goodwin S."/>
            <person name="Spatafora J."/>
            <person name="Crous P."/>
            <person name="Grigoriev I."/>
        </authorList>
    </citation>
    <scope>NUCLEOTIDE SEQUENCE</scope>
    <source>
        <strain evidence="9">CBS 130266</strain>
    </source>
</reference>
<evidence type="ECO:0000256" key="7">
    <source>
        <dbReference type="SAM" id="Phobius"/>
    </source>
</evidence>
<evidence type="ECO:0000256" key="4">
    <source>
        <dbReference type="ARBA" id="ARBA00022801"/>
    </source>
</evidence>
<dbReference type="Proteomes" id="UP000800235">
    <property type="component" value="Unassembled WGS sequence"/>
</dbReference>